<protein>
    <submittedName>
        <fullName evidence="6">Uncharacterized protein</fullName>
    </submittedName>
</protein>
<reference evidence="6 7" key="1">
    <citation type="submission" date="2018-03" db="EMBL/GenBank/DDBJ databases">
        <title>Genome assembly of novel Miniimonas species PCH200.</title>
        <authorList>
            <person name="Thakur V."/>
            <person name="Kumar V."/>
            <person name="Singh D."/>
        </authorList>
    </citation>
    <scope>NUCLEOTIDE SEQUENCE [LARGE SCALE GENOMIC DNA]</scope>
    <source>
        <strain evidence="6 7">PCH200</strain>
    </source>
</reference>
<proteinExistence type="predicted"/>
<dbReference type="GO" id="GO:0005975">
    <property type="term" value="P:carbohydrate metabolic process"/>
    <property type="evidence" value="ECO:0007669"/>
    <property type="project" value="UniProtKB-ARBA"/>
</dbReference>
<keyword evidence="2" id="KW-1133">Transmembrane helix</keyword>
<keyword evidence="7" id="KW-1185">Reference proteome</keyword>
<dbReference type="InterPro" id="IPR057693">
    <property type="entry name" value="DUF7933"/>
</dbReference>
<evidence type="ECO:0000313" key="6">
    <source>
        <dbReference type="EMBL" id="PWD51570.1"/>
    </source>
</evidence>
<gene>
    <name evidence="6" type="ORF">C8046_13895</name>
</gene>
<dbReference type="InterPro" id="IPR015919">
    <property type="entry name" value="Cadherin-like_sf"/>
</dbReference>
<feature type="domain" description="DUF7933" evidence="5">
    <location>
        <begin position="287"/>
        <end position="396"/>
    </location>
</feature>
<evidence type="ECO:0000256" key="2">
    <source>
        <dbReference type="SAM" id="Phobius"/>
    </source>
</evidence>
<dbReference type="Pfam" id="PF16640">
    <property type="entry name" value="Big_3_5"/>
    <property type="match status" value="1"/>
</dbReference>
<feature type="region of interest" description="Disordered" evidence="1">
    <location>
        <begin position="1240"/>
        <end position="1284"/>
    </location>
</feature>
<dbReference type="InterPro" id="IPR032109">
    <property type="entry name" value="Big_3_5"/>
</dbReference>
<dbReference type="InterPro" id="IPR013783">
    <property type="entry name" value="Ig-like_fold"/>
</dbReference>
<dbReference type="Pfam" id="PF05345">
    <property type="entry name" value="He_PIG"/>
    <property type="match status" value="1"/>
</dbReference>
<keyword evidence="2" id="KW-0472">Membrane</keyword>
<dbReference type="Gene3D" id="2.60.40.10">
    <property type="entry name" value="Immunoglobulins"/>
    <property type="match status" value="2"/>
</dbReference>
<feature type="signal peptide" evidence="3">
    <location>
        <begin position="1"/>
        <end position="30"/>
    </location>
</feature>
<dbReference type="Pfam" id="PF25564">
    <property type="entry name" value="DUF7933"/>
    <property type="match status" value="1"/>
</dbReference>
<dbReference type="SUPFAM" id="SSF49313">
    <property type="entry name" value="Cadherin-like"/>
    <property type="match status" value="1"/>
</dbReference>
<feature type="compositionally biased region" description="Pro residues" evidence="1">
    <location>
        <begin position="1254"/>
        <end position="1272"/>
    </location>
</feature>
<keyword evidence="3" id="KW-0732">Signal</keyword>
<sequence length="1318" mass="130444">MPRFTRWLAAVALLAVGVLVPTGSAPTAVAAPGQLGAPQVVLNPAGGTSGDNGIRLTLNSVNSGGDELLYRGQQQYYGPSDFNPSLAIGDRTFSQAGFGRYSIPSPSWTSLEVVRTTGSAAAGGTGSASATLRYTAVVDGLSYVMERLVSYTYPNTFVTETYAFTIPEGNTKNLRFYHGGDTTPGGTDVGYGLMITQPSRTVVSLNQESGVQVALRERPDSKPFDGAVSGGYSIPYAPMRTGQPIGFRADTAFHDAGLMVEWNLGSTPGTQTYSLDQVATLQGANLTATFGQTFTVAGAPVSLDLAVNNSFLEGRAGIGYTVALPAGVRVAGAPTRAPACAGTVSATIGGSTITTSGGSVAATSTCLLQVPVTADAVGTYTLTAASVTAVTGATNTVGTTSFFVPLAPAITTEQLPTMTAGVAYSATVAADGAPAPEWAVTGGALPEGLRLDAVSGAITGTPTASGPWSVQLTATNVGGTDVRAYAGVVTARTAPLVLAFDPTVVSYGQASTVAVQGVPAGATGTVAISLDGAELCTVTLPATSCTTSAALEPGTHAAVGSYSGDAVWAPATFTGPVLVVTRAEAALTAALSASTITYGETASVVVSAAPGATGEVRITSGDRTLCTITLPTATSCTTPVLAAGAYTLAATYAGDGRFAPGAAQAGTLTVQRVVAEPGPVELTGVYGTPVTVTLPDLPAGATGDVVVQLDGEVLCTYAVDGGTGPGCVVPADTSAGSHELTLAYSGDANHEGATVEGSVEIARAASTLELPDDVAGVFGVATPVTVGLAPSTATGDVTLSLGEAELCSAAPGSPCVLPADLAAGTHEVLASYAGDANHEPTTGVVTVVIARAGTDLVGEVTATTVGTPATVTVSGLPDAATGLVTVSNPDLGTLCTIDVAETASCVTDGTTAAGTWALTLDYAGDANHEPSTATASLVVERNATSFTAQATGTDVYGTTVITVAGLPADATGTVVVTADGLGTICTIALDADSCESAVLATAGTVALALDYSGDTTYLPSSATAELVVAPLTTALTAQVEPVTVGDTAVVTIAGLPETANGVVTVSSPELGELCSIDLGEALTCETGAMASVGSFLLDVAYPGDVNHEASATTVELWVVPIVTSISVPEVLTGVEGEPVVVEVSGLPETATGVVQVRNGALPPVEDEQDEDGAVEDGAVTLLALVPAEGEVLCSYDVSEASACTLPLDLVAGEYDLLVTYLGDVAHDGAQASTTLVLAPAPVPPVEEPSETPAPTSPAPTSPAPTSPAPTSPAPTASATPPAQSPLPVTGAGLLGAAGAALALLVVGGTVLVVRRRTV</sequence>
<feature type="transmembrane region" description="Helical" evidence="2">
    <location>
        <begin position="1291"/>
        <end position="1313"/>
    </location>
</feature>
<name>A0A2U1ZX97_9MICO</name>
<keyword evidence="2" id="KW-0812">Transmembrane</keyword>
<evidence type="ECO:0000256" key="1">
    <source>
        <dbReference type="SAM" id="MobiDB-lite"/>
    </source>
</evidence>
<feature type="compositionally biased region" description="Low complexity" evidence="1">
    <location>
        <begin position="1273"/>
        <end position="1284"/>
    </location>
</feature>
<dbReference type="GO" id="GO:0016020">
    <property type="term" value="C:membrane"/>
    <property type="evidence" value="ECO:0007669"/>
    <property type="project" value="InterPro"/>
</dbReference>
<dbReference type="EMBL" id="PYHR01000002">
    <property type="protein sequence ID" value="PWD51570.1"/>
    <property type="molecule type" value="Genomic_DNA"/>
</dbReference>
<dbReference type="GO" id="GO:0005509">
    <property type="term" value="F:calcium ion binding"/>
    <property type="evidence" value="ECO:0007669"/>
    <property type="project" value="InterPro"/>
</dbReference>
<feature type="domain" description="Bacterial Ig-like" evidence="4">
    <location>
        <begin position="592"/>
        <end position="671"/>
    </location>
</feature>
<feature type="chain" id="PRO_5015495853" evidence="3">
    <location>
        <begin position="31"/>
        <end position="1318"/>
    </location>
</feature>
<accession>A0A2U1ZX97</accession>
<evidence type="ECO:0000259" key="4">
    <source>
        <dbReference type="Pfam" id="PF16640"/>
    </source>
</evidence>
<evidence type="ECO:0000259" key="5">
    <source>
        <dbReference type="Pfam" id="PF25564"/>
    </source>
</evidence>
<organism evidence="6 7">
    <name type="scientific">Serinibacter arcticus</name>
    <dbReference type="NCBI Taxonomy" id="1655435"/>
    <lineage>
        <taxon>Bacteria</taxon>
        <taxon>Bacillati</taxon>
        <taxon>Actinomycetota</taxon>
        <taxon>Actinomycetes</taxon>
        <taxon>Micrococcales</taxon>
        <taxon>Beutenbergiaceae</taxon>
        <taxon>Serinibacter</taxon>
    </lineage>
</organism>
<comment type="caution">
    <text evidence="6">The sequence shown here is derived from an EMBL/GenBank/DDBJ whole genome shotgun (WGS) entry which is preliminary data.</text>
</comment>
<dbReference type="Proteomes" id="UP000245166">
    <property type="component" value="Unassembled WGS sequence"/>
</dbReference>
<dbReference type="OrthoDB" id="3225333at2"/>
<evidence type="ECO:0000313" key="7">
    <source>
        <dbReference type="Proteomes" id="UP000245166"/>
    </source>
</evidence>
<evidence type="ECO:0000256" key="3">
    <source>
        <dbReference type="SAM" id="SignalP"/>
    </source>
</evidence>